<dbReference type="InterPro" id="IPR000266">
    <property type="entry name" value="Ribosomal_uS17"/>
</dbReference>
<dbReference type="NCBIfam" id="TIGR03635">
    <property type="entry name" value="uS17_bact"/>
    <property type="match status" value="1"/>
</dbReference>
<dbReference type="HAMAP" id="MF_01345_B">
    <property type="entry name" value="Ribosomal_uS17_B"/>
    <property type="match status" value="1"/>
</dbReference>
<comment type="function">
    <text evidence="6">One of the primary rRNA binding proteins, it binds specifically to the 5'-end of 16S ribosomal RNA.</text>
</comment>
<dbReference type="PANTHER" id="PTHR10744:SF1">
    <property type="entry name" value="SMALL RIBOSOMAL SUBUNIT PROTEIN US17M"/>
    <property type="match status" value="1"/>
</dbReference>
<sequence>MVERNLRKTRVGKVVSDKMDKTIVVAIEDHVKHPLYKKIVKRTYKLKAHDEENTCHIGDTVKVMETRPLSKDKRWRLVEVVERAK</sequence>
<keyword evidence="2 6" id="KW-0699">rRNA-binding</keyword>
<evidence type="ECO:0000256" key="3">
    <source>
        <dbReference type="ARBA" id="ARBA00022884"/>
    </source>
</evidence>
<reference evidence="8 9" key="1">
    <citation type="submission" date="2020-08" db="EMBL/GenBank/DDBJ databases">
        <title>Genome public.</title>
        <authorList>
            <person name="Liu C."/>
            <person name="Sun Q."/>
        </authorList>
    </citation>
    <scope>NUCLEOTIDE SEQUENCE [LARGE SCALE GENOMIC DNA]</scope>
    <source>
        <strain evidence="8 9">3_YM_SP_D4_24.mj</strain>
    </source>
</reference>
<evidence type="ECO:0000256" key="7">
    <source>
        <dbReference type="RuleBase" id="RU003872"/>
    </source>
</evidence>
<accession>A0ABR7PBK8</accession>
<gene>
    <name evidence="6 8" type="primary">rpsQ</name>
    <name evidence="8" type="ORF">H8712_08535</name>
</gene>
<evidence type="ECO:0000256" key="2">
    <source>
        <dbReference type="ARBA" id="ARBA00022730"/>
    </source>
</evidence>
<dbReference type="CDD" id="cd00364">
    <property type="entry name" value="Ribosomal_uS17"/>
    <property type="match status" value="1"/>
</dbReference>
<evidence type="ECO:0000256" key="6">
    <source>
        <dbReference type="HAMAP-Rule" id="MF_01345"/>
    </source>
</evidence>
<dbReference type="Proteomes" id="UP000661649">
    <property type="component" value="Unassembled WGS sequence"/>
</dbReference>
<dbReference type="SUPFAM" id="SSF50249">
    <property type="entry name" value="Nucleic acid-binding proteins"/>
    <property type="match status" value="1"/>
</dbReference>
<dbReference type="Gene3D" id="2.40.50.140">
    <property type="entry name" value="Nucleic acid-binding proteins"/>
    <property type="match status" value="1"/>
</dbReference>
<evidence type="ECO:0000256" key="5">
    <source>
        <dbReference type="ARBA" id="ARBA00023274"/>
    </source>
</evidence>
<protein>
    <recommendedName>
        <fullName evidence="6">Small ribosomal subunit protein uS17</fullName>
    </recommendedName>
</protein>
<keyword evidence="4 6" id="KW-0689">Ribosomal protein</keyword>
<keyword evidence="9" id="KW-1185">Reference proteome</keyword>
<dbReference type="EMBL" id="JACRTP010000003">
    <property type="protein sequence ID" value="MBC8628663.1"/>
    <property type="molecule type" value="Genomic_DNA"/>
</dbReference>
<keyword evidence="5 6" id="KW-0687">Ribonucleoprotein</keyword>
<dbReference type="PRINTS" id="PR00973">
    <property type="entry name" value="RIBOSOMALS17"/>
</dbReference>
<dbReference type="PANTHER" id="PTHR10744">
    <property type="entry name" value="40S RIBOSOMAL PROTEIN S11 FAMILY MEMBER"/>
    <property type="match status" value="1"/>
</dbReference>
<evidence type="ECO:0000256" key="1">
    <source>
        <dbReference type="ARBA" id="ARBA00010254"/>
    </source>
</evidence>
<dbReference type="Pfam" id="PF00366">
    <property type="entry name" value="Ribosomal_S17"/>
    <property type="match status" value="1"/>
</dbReference>
<dbReference type="GO" id="GO:0005840">
    <property type="term" value="C:ribosome"/>
    <property type="evidence" value="ECO:0007669"/>
    <property type="project" value="UniProtKB-KW"/>
</dbReference>
<keyword evidence="3 6" id="KW-0694">RNA-binding</keyword>
<comment type="caution">
    <text evidence="8">The sequence shown here is derived from an EMBL/GenBank/DDBJ whole genome shotgun (WGS) entry which is preliminary data.</text>
</comment>
<comment type="subunit">
    <text evidence="6">Part of the 30S ribosomal subunit.</text>
</comment>
<proteinExistence type="inferred from homology"/>
<name>A0ABR7PBK8_9FIRM</name>
<dbReference type="InterPro" id="IPR012340">
    <property type="entry name" value="NA-bd_OB-fold"/>
</dbReference>
<dbReference type="InterPro" id="IPR019984">
    <property type="entry name" value="Ribosomal_uS17_bact/chlr"/>
</dbReference>
<evidence type="ECO:0000256" key="4">
    <source>
        <dbReference type="ARBA" id="ARBA00022980"/>
    </source>
</evidence>
<dbReference type="NCBIfam" id="NF004123">
    <property type="entry name" value="PRK05610.1"/>
    <property type="match status" value="1"/>
</dbReference>
<organism evidence="8 9">
    <name type="scientific">Blautia stercoris</name>
    <dbReference type="NCBI Taxonomy" id="871664"/>
    <lineage>
        <taxon>Bacteria</taxon>
        <taxon>Bacillati</taxon>
        <taxon>Bacillota</taxon>
        <taxon>Clostridia</taxon>
        <taxon>Lachnospirales</taxon>
        <taxon>Lachnospiraceae</taxon>
        <taxon>Blautia</taxon>
    </lineage>
</organism>
<dbReference type="PROSITE" id="PS00056">
    <property type="entry name" value="RIBOSOMAL_S17"/>
    <property type="match status" value="1"/>
</dbReference>
<comment type="similarity">
    <text evidence="1 6 7">Belongs to the universal ribosomal protein uS17 family.</text>
</comment>
<evidence type="ECO:0000313" key="9">
    <source>
        <dbReference type="Proteomes" id="UP000661649"/>
    </source>
</evidence>
<dbReference type="InterPro" id="IPR019979">
    <property type="entry name" value="Ribosomal_uS17_CS"/>
</dbReference>
<evidence type="ECO:0000313" key="8">
    <source>
        <dbReference type="EMBL" id="MBC8628663.1"/>
    </source>
</evidence>